<reference evidence="3 4" key="1">
    <citation type="submission" date="2018-10" db="EMBL/GenBank/DDBJ databases">
        <title>Oceanobacillus sp. YLB-02 draft genome.</title>
        <authorList>
            <person name="Yu L."/>
        </authorList>
    </citation>
    <scope>NUCLEOTIDE SEQUENCE [LARGE SCALE GENOMIC DNA]</scope>
    <source>
        <strain evidence="3 4">YLB-02</strain>
    </source>
</reference>
<feature type="region of interest" description="Disordered" evidence="1">
    <location>
        <begin position="66"/>
        <end position="90"/>
    </location>
</feature>
<organism evidence="3 4">
    <name type="scientific">Oceanobacillus piezotolerans</name>
    <dbReference type="NCBI Taxonomy" id="2448030"/>
    <lineage>
        <taxon>Bacteria</taxon>
        <taxon>Bacillati</taxon>
        <taxon>Bacillota</taxon>
        <taxon>Bacilli</taxon>
        <taxon>Bacillales</taxon>
        <taxon>Bacillaceae</taxon>
        <taxon>Oceanobacillus</taxon>
    </lineage>
</organism>
<evidence type="ECO:0008006" key="5">
    <source>
        <dbReference type="Google" id="ProtNLM"/>
    </source>
</evidence>
<feature type="compositionally biased region" description="Polar residues" evidence="1">
    <location>
        <begin position="35"/>
        <end position="48"/>
    </location>
</feature>
<feature type="compositionally biased region" description="Low complexity" evidence="1">
    <location>
        <begin position="129"/>
        <end position="146"/>
    </location>
</feature>
<name>A0A498DHK7_9BACI</name>
<feature type="region of interest" description="Disordered" evidence="1">
    <location>
        <begin position="27"/>
        <end position="54"/>
    </location>
</feature>
<dbReference type="Pfam" id="PF09580">
    <property type="entry name" value="Spore_YhcN_YlaJ"/>
    <property type="match status" value="1"/>
</dbReference>
<dbReference type="Proteomes" id="UP000270219">
    <property type="component" value="Unassembled WGS sequence"/>
</dbReference>
<dbReference type="EMBL" id="RCHR01000003">
    <property type="protein sequence ID" value="RLL44975.1"/>
    <property type="molecule type" value="Genomic_DNA"/>
</dbReference>
<feature type="compositionally biased region" description="Basic and acidic residues" evidence="1">
    <location>
        <begin position="147"/>
        <end position="158"/>
    </location>
</feature>
<comment type="caution">
    <text evidence="3">The sequence shown here is derived from an EMBL/GenBank/DDBJ whole genome shotgun (WGS) entry which is preliminary data.</text>
</comment>
<protein>
    <recommendedName>
        <fullName evidence="5">YhcN/YlaJ family sporulation lipoprotein</fullName>
    </recommendedName>
</protein>
<dbReference type="OrthoDB" id="1707228at2"/>
<feature type="chain" id="PRO_5038990899" description="YhcN/YlaJ family sporulation lipoprotein" evidence="2">
    <location>
        <begin position="22"/>
        <end position="223"/>
    </location>
</feature>
<evidence type="ECO:0000313" key="3">
    <source>
        <dbReference type="EMBL" id="RLL44975.1"/>
    </source>
</evidence>
<dbReference type="AlphaFoldDB" id="A0A498DHK7"/>
<feature type="signal peptide" evidence="2">
    <location>
        <begin position="1"/>
        <end position="21"/>
    </location>
</feature>
<evidence type="ECO:0000256" key="2">
    <source>
        <dbReference type="SAM" id="SignalP"/>
    </source>
</evidence>
<evidence type="ECO:0000256" key="1">
    <source>
        <dbReference type="SAM" id="MobiDB-lite"/>
    </source>
</evidence>
<keyword evidence="2" id="KW-0732">Signal</keyword>
<dbReference type="RefSeq" id="WP_121522565.1">
    <property type="nucleotide sequence ID" value="NZ_RCHR01000003.1"/>
</dbReference>
<evidence type="ECO:0000313" key="4">
    <source>
        <dbReference type="Proteomes" id="UP000270219"/>
    </source>
</evidence>
<feature type="compositionally biased region" description="Low complexity" evidence="1">
    <location>
        <begin position="75"/>
        <end position="89"/>
    </location>
</feature>
<sequence length="223" mass="25509">MKKKLITGGLVLAISLFGCQANNNDDDAARSNNNGQNVEQTRFQNNAGEGNANRWDYMMDRNADRLQTDRDNDGRNMNNVDRVNNNENRYNVDKEAADRIVNQVQGIKTAYVLTTDNNAYVAAERDNDNNNNNNDNDNNNNNNDNDNQNRNDNNDELSDEMKNEIGDIVRSVDNNIDNVYVSTNPDFFNLTNNYVEDVHQGRPVEGFFDQFGNMVQRIFPQNR</sequence>
<dbReference type="InterPro" id="IPR019076">
    <property type="entry name" value="Spore_lipoprot_YhcN/YlaJ-like"/>
</dbReference>
<accession>A0A498DHK7</accession>
<feature type="region of interest" description="Disordered" evidence="1">
    <location>
        <begin position="124"/>
        <end position="158"/>
    </location>
</feature>
<proteinExistence type="predicted"/>
<dbReference type="PROSITE" id="PS51257">
    <property type="entry name" value="PROKAR_LIPOPROTEIN"/>
    <property type="match status" value="1"/>
</dbReference>
<gene>
    <name evidence="3" type="ORF">D8M04_08865</name>
</gene>
<keyword evidence="4" id="KW-1185">Reference proteome</keyword>